<feature type="compositionally biased region" description="Polar residues" evidence="1">
    <location>
        <begin position="14"/>
        <end position="24"/>
    </location>
</feature>
<keyword evidence="2" id="KW-1185">Reference proteome</keyword>
<proteinExistence type="predicted"/>
<evidence type="ECO:0000256" key="1">
    <source>
        <dbReference type="SAM" id="MobiDB-lite"/>
    </source>
</evidence>
<feature type="region of interest" description="Disordered" evidence="1">
    <location>
        <begin position="1"/>
        <end position="48"/>
    </location>
</feature>
<sequence>MSPSPLRARLPTAMAQSCEQAGNKRTTKTNRPPPLDPFSSPKSDYQSTTIRCNGARPNGRSIFGQNPGARTTAASIGQLILIKAPCTPAPPPEATRSVANGAAEGALRQRRFIGLPHPPSAFVAGEKRRDVPKGEQKGCHARAAGRANSISANETPSPSPTALAMIDRFELGKGPNSDRLEGEELYPRRLHNDEIRGPKLEASGIRTVLERNLTFPV</sequence>
<evidence type="ECO:0000313" key="2">
    <source>
        <dbReference type="Proteomes" id="UP000046395"/>
    </source>
</evidence>
<reference evidence="3" key="1">
    <citation type="submission" date="2019-12" db="UniProtKB">
        <authorList>
            <consortium name="WormBaseParasite"/>
        </authorList>
    </citation>
    <scope>IDENTIFICATION</scope>
</reference>
<feature type="compositionally biased region" description="Basic and acidic residues" evidence="1">
    <location>
        <begin position="125"/>
        <end position="135"/>
    </location>
</feature>
<name>A0A5S6QCS6_TRIMR</name>
<feature type="region of interest" description="Disordered" evidence="1">
    <location>
        <begin position="116"/>
        <end position="135"/>
    </location>
</feature>
<dbReference type="WBParaSite" id="TMUE_1000004732.1">
    <property type="protein sequence ID" value="TMUE_1000004732.1"/>
    <property type="gene ID" value="WBGene00295198"/>
</dbReference>
<organism evidence="2 3">
    <name type="scientific">Trichuris muris</name>
    <name type="common">Mouse whipworm</name>
    <dbReference type="NCBI Taxonomy" id="70415"/>
    <lineage>
        <taxon>Eukaryota</taxon>
        <taxon>Metazoa</taxon>
        <taxon>Ecdysozoa</taxon>
        <taxon>Nematoda</taxon>
        <taxon>Enoplea</taxon>
        <taxon>Dorylaimia</taxon>
        <taxon>Trichinellida</taxon>
        <taxon>Trichuridae</taxon>
        <taxon>Trichuris</taxon>
    </lineage>
</organism>
<protein>
    <submittedName>
        <fullName evidence="3">Uncharacterized protein</fullName>
    </submittedName>
</protein>
<dbReference type="AlphaFoldDB" id="A0A5S6QCS6"/>
<accession>A0A5S6QCS6</accession>
<evidence type="ECO:0000313" key="3">
    <source>
        <dbReference type="WBParaSite" id="TMUE_1000004732.1"/>
    </source>
</evidence>
<dbReference type="Proteomes" id="UP000046395">
    <property type="component" value="Unassembled WGS sequence"/>
</dbReference>